<dbReference type="Proteomes" id="UP000828390">
    <property type="component" value="Unassembled WGS sequence"/>
</dbReference>
<accession>A0A9D4CYM3</accession>
<feature type="region of interest" description="Disordered" evidence="1">
    <location>
        <begin position="1"/>
        <end position="46"/>
    </location>
</feature>
<dbReference type="AlphaFoldDB" id="A0A9D4CYM3"/>
<reference evidence="2" key="1">
    <citation type="journal article" date="2019" name="bioRxiv">
        <title>The Genome of the Zebra Mussel, Dreissena polymorpha: A Resource for Invasive Species Research.</title>
        <authorList>
            <person name="McCartney M.A."/>
            <person name="Auch B."/>
            <person name="Kono T."/>
            <person name="Mallez S."/>
            <person name="Zhang Y."/>
            <person name="Obille A."/>
            <person name="Becker A."/>
            <person name="Abrahante J.E."/>
            <person name="Garbe J."/>
            <person name="Badalamenti J.P."/>
            <person name="Herman A."/>
            <person name="Mangelson H."/>
            <person name="Liachko I."/>
            <person name="Sullivan S."/>
            <person name="Sone E.D."/>
            <person name="Koren S."/>
            <person name="Silverstein K.A.T."/>
            <person name="Beckman K.B."/>
            <person name="Gohl D.M."/>
        </authorList>
    </citation>
    <scope>NUCLEOTIDE SEQUENCE</scope>
    <source>
        <strain evidence="2">Duluth1</strain>
        <tissue evidence="2">Whole animal</tissue>
    </source>
</reference>
<keyword evidence="3" id="KW-1185">Reference proteome</keyword>
<evidence type="ECO:0000256" key="1">
    <source>
        <dbReference type="SAM" id="MobiDB-lite"/>
    </source>
</evidence>
<gene>
    <name evidence="2" type="ORF">DPMN_041932</name>
</gene>
<comment type="caution">
    <text evidence="2">The sequence shown here is derived from an EMBL/GenBank/DDBJ whole genome shotgun (WGS) entry which is preliminary data.</text>
</comment>
<organism evidence="2 3">
    <name type="scientific">Dreissena polymorpha</name>
    <name type="common">Zebra mussel</name>
    <name type="synonym">Mytilus polymorpha</name>
    <dbReference type="NCBI Taxonomy" id="45954"/>
    <lineage>
        <taxon>Eukaryota</taxon>
        <taxon>Metazoa</taxon>
        <taxon>Spiralia</taxon>
        <taxon>Lophotrochozoa</taxon>
        <taxon>Mollusca</taxon>
        <taxon>Bivalvia</taxon>
        <taxon>Autobranchia</taxon>
        <taxon>Heteroconchia</taxon>
        <taxon>Euheterodonta</taxon>
        <taxon>Imparidentia</taxon>
        <taxon>Neoheterodontei</taxon>
        <taxon>Myida</taxon>
        <taxon>Dreissenoidea</taxon>
        <taxon>Dreissenidae</taxon>
        <taxon>Dreissena</taxon>
    </lineage>
</organism>
<dbReference type="EMBL" id="JAIWYP010000011">
    <property type="protein sequence ID" value="KAH3735405.1"/>
    <property type="molecule type" value="Genomic_DNA"/>
</dbReference>
<proteinExistence type="predicted"/>
<feature type="compositionally biased region" description="Acidic residues" evidence="1">
    <location>
        <begin position="31"/>
        <end position="44"/>
    </location>
</feature>
<name>A0A9D4CYM3_DREPO</name>
<evidence type="ECO:0000313" key="2">
    <source>
        <dbReference type="EMBL" id="KAH3735405.1"/>
    </source>
</evidence>
<protein>
    <submittedName>
        <fullName evidence="2">Uncharacterized protein</fullName>
    </submittedName>
</protein>
<evidence type="ECO:0000313" key="3">
    <source>
        <dbReference type="Proteomes" id="UP000828390"/>
    </source>
</evidence>
<sequence length="74" mass="8387">MYTLHVTKKGIPPQAISGARGELANATEDSSYSEEEKSEEEQEEAQQYLTREYCIGLPPSARVMKSRRSCKYND</sequence>
<reference evidence="2" key="2">
    <citation type="submission" date="2020-11" db="EMBL/GenBank/DDBJ databases">
        <authorList>
            <person name="McCartney M.A."/>
            <person name="Auch B."/>
            <person name="Kono T."/>
            <person name="Mallez S."/>
            <person name="Becker A."/>
            <person name="Gohl D.M."/>
            <person name="Silverstein K.A.T."/>
            <person name="Koren S."/>
            <person name="Bechman K.B."/>
            <person name="Herman A."/>
            <person name="Abrahante J.E."/>
            <person name="Garbe J."/>
        </authorList>
    </citation>
    <scope>NUCLEOTIDE SEQUENCE</scope>
    <source>
        <strain evidence="2">Duluth1</strain>
        <tissue evidence="2">Whole animal</tissue>
    </source>
</reference>